<dbReference type="GO" id="GO:0000981">
    <property type="term" value="F:DNA-binding transcription factor activity, RNA polymerase II-specific"/>
    <property type="evidence" value="ECO:0007669"/>
    <property type="project" value="TreeGrafter"/>
</dbReference>
<evidence type="ECO:0000256" key="2">
    <source>
        <dbReference type="ARBA" id="ARBA00006991"/>
    </source>
</evidence>
<gene>
    <name evidence="14" type="primary">ZNF217</name>
    <name evidence="14" type="synonym">LOC115165597</name>
</gene>
<feature type="domain" description="C2H2-type" evidence="13">
    <location>
        <begin position="199"/>
        <end position="226"/>
    </location>
</feature>
<dbReference type="PROSITE" id="PS50157">
    <property type="entry name" value="ZINC_FINGER_C2H2_2"/>
    <property type="match status" value="6"/>
</dbReference>
<feature type="compositionally biased region" description="Basic and acidic residues" evidence="12">
    <location>
        <begin position="354"/>
        <end position="367"/>
    </location>
</feature>
<comment type="similarity">
    <text evidence="2">Belongs to the krueppel C2H2-type zinc-finger protein family.</text>
</comment>
<keyword evidence="4" id="KW-0677">Repeat</keyword>
<dbReference type="PANTHER" id="PTHR45925:SF4">
    <property type="entry name" value="ZINC FINGER PROTEIN 217"/>
    <property type="match status" value="1"/>
</dbReference>
<keyword evidence="6" id="KW-0862">Zinc</keyword>
<dbReference type="InterPro" id="IPR013087">
    <property type="entry name" value="Znf_C2H2_type"/>
</dbReference>
<evidence type="ECO:0000256" key="12">
    <source>
        <dbReference type="SAM" id="MobiDB-lite"/>
    </source>
</evidence>
<sequence length="1167" mass="130093">MPTHLLLPYVESPDGLGQDVLNISSASMPGSGSSMTPHSATITNKAEAQPEGSLLESLDCMFCDQTFTHQDDLGPHVLTQHPTTLFETAVLRVEAEFLIPGERARSKPRLPSVKEVVFSCVVCDQATEGASELESHMRTHKDCFTFHCNLCGRRFKEPWFLRNHMRFHKAKAQQNLDGPVIINEVIQDQSPEPVITPYKMCFTCGFFFPDKDHLVEHSKVHSKELEADENGEKDRQEDPLSQQGFLQVLNLRPLSEERSIPERSSRWIAQLDPLNTYQAWQLATKGKIAVCPSVAKDVGLIQDHSSNNEDSGSDKELTNIWSEGQEGDNNGVKDNLGRELRSRQTAGETPSPEPDQKSSRNDKPTHCEDCGRTFRTYHQLVLHSRVHKRERGEAGSPTAFIDGKLSRAGFPKEEGSEGGSEDGVPGDAFYSDKNEDGFDQMKVKHLVSSRECSYCGKTFRSSYYLNIHLRTHTGEKPYKCIYCDYAAARKTSLRYHSDRRHKDKPYTDIPNKPVISVPSPSEKEFTRNREDKPVPNRSKLWPTPNVRPATKPCAIMKPEDRFNSIGVKIASPLAQVNAEYGKLLSTAAYSSSAHIKCPVPVNLKMEGQETNHPVPVNLKMEGQETNHPVPVNLKMEGQETNHPVPVNLKMEGQETNHPVPVNLKMEGQETNHPVPVNLKMEGQETNHPVPVNLKMEGQETNHPVPVNLKMEGQETNHPVPVNLKMEGQETNHTLPVNLKMEGLETKHPVPVNLKMEGQETNHTLPVNLKMEGLETKHPVPVNLKMEGQETKHPVPVNLKMEGKEINDEGFSAPLNLSLKVSLSISATLIPRNVLISNACLSCAFSTLYPEVLLMHKKLLHKEKSDITKNRSLKLKRYTGCPPALEGKDVTPLPPVDRRHPRRTKSPTPQPPGKTHPSNPPHGRKWSLTNDPRKEMGAPGLDNQRYRMMMPPTTSQGQSRFTEPAEQSNTNGRKYSRPVMERPTPNPSDSRVASGLRSGPVRSGSVAIRPSDAARLCLSSRFGSLPPMDFGEPSSKRQRFSGLPGRETDTVDTGFMMEDRYNRLLPSGRNGASPSHRPRAYAPVKASNPPASASSSSMETDWNMINILRSYIPSDLASLYHPMANPSHGVQTNPRGSRPLLYPASMLQRRAYSRPISNECSGPTDERA</sequence>
<dbReference type="FunFam" id="3.30.160.60:FF:000096">
    <property type="entry name" value="Zinc finger and BTB domain-containing protein 18 isoform 1"/>
    <property type="match status" value="1"/>
</dbReference>
<feature type="domain" description="C2H2-type" evidence="13">
    <location>
        <begin position="118"/>
        <end position="140"/>
    </location>
</feature>
<feature type="compositionally biased region" description="Polar residues" evidence="12">
    <location>
        <begin position="951"/>
        <end position="972"/>
    </location>
</feature>
<dbReference type="PROSITE" id="PS00028">
    <property type="entry name" value="ZINC_FINGER_C2H2_1"/>
    <property type="match status" value="5"/>
</dbReference>
<name>A0A674BN84_SALTR</name>
<feature type="domain" description="C2H2-type" evidence="13">
    <location>
        <begin position="478"/>
        <end position="505"/>
    </location>
</feature>
<keyword evidence="5 11" id="KW-0863">Zinc-finger</keyword>
<evidence type="ECO:0000256" key="6">
    <source>
        <dbReference type="ARBA" id="ARBA00022833"/>
    </source>
</evidence>
<proteinExistence type="inferred from homology"/>
<evidence type="ECO:0000256" key="8">
    <source>
        <dbReference type="ARBA" id="ARBA00023125"/>
    </source>
</evidence>
<dbReference type="GeneTree" id="ENSGT00940000159884"/>
<reference evidence="14" key="2">
    <citation type="submission" date="2025-09" db="UniProtKB">
        <authorList>
            <consortium name="Ensembl"/>
        </authorList>
    </citation>
    <scope>IDENTIFICATION</scope>
</reference>
<feature type="region of interest" description="Disordered" evidence="12">
    <location>
        <begin position="877"/>
        <end position="1004"/>
    </location>
</feature>
<accession>A0A674BN84</accession>
<feature type="domain" description="C2H2-type" evidence="13">
    <location>
        <begin position="365"/>
        <end position="392"/>
    </location>
</feature>
<dbReference type="Proteomes" id="UP000472277">
    <property type="component" value="Chromosome 28"/>
</dbReference>
<feature type="compositionally biased region" description="Low complexity" evidence="12">
    <location>
        <begin position="1081"/>
        <end position="1096"/>
    </location>
</feature>
<evidence type="ECO:0000256" key="7">
    <source>
        <dbReference type="ARBA" id="ARBA00023015"/>
    </source>
</evidence>
<evidence type="ECO:0000256" key="4">
    <source>
        <dbReference type="ARBA" id="ARBA00022737"/>
    </source>
</evidence>
<feature type="compositionally biased region" description="Basic and acidic residues" evidence="12">
    <location>
        <begin position="219"/>
        <end position="238"/>
    </location>
</feature>
<evidence type="ECO:0000313" key="14">
    <source>
        <dbReference type="Ensembl" id="ENSSTUP00000072899.1"/>
    </source>
</evidence>
<feature type="domain" description="C2H2-type" evidence="13">
    <location>
        <begin position="450"/>
        <end position="477"/>
    </location>
</feature>
<keyword evidence="8" id="KW-0238">DNA-binding</keyword>
<dbReference type="Ensembl" id="ENSSTUT00000077371.1">
    <property type="protein sequence ID" value="ENSSTUP00000072899.1"/>
    <property type="gene ID" value="ENSSTUG00000031869.1"/>
</dbReference>
<evidence type="ECO:0000256" key="3">
    <source>
        <dbReference type="ARBA" id="ARBA00022723"/>
    </source>
</evidence>
<comment type="subcellular location">
    <subcellularLocation>
        <location evidence="1">Nucleus</location>
    </subcellularLocation>
</comment>
<evidence type="ECO:0000256" key="11">
    <source>
        <dbReference type="PROSITE-ProRule" id="PRU00042"/>
    </source>
</evidence>
<evidence type="ECO:0000259" key="13">
    <source>
        <dbReference type="PROSITE" id="PS50157"/>
    </source>
</evidence>
<evidence type="ECO:0000256" key="9">
    <source>
        <dbReference type="ARBA" id="ARBA00023163"/>
    </source>
</evidence>
<reference evidence="14" key="1">
    <citation type="submission" date="2025-08" db="UniProtKB">
        <authorList>
            <consortium name="Ensembl"/>
        </authorList>
    </citation>
    <scope>IDENTIFICATION</scope>
</reference>
<evidence type="ECO:0000313" key="15">
    <source>
        <dbReference type="Proteomes" id="UP000472277"/>
    </source>
</evidence>
<dbReference type="FunCoup" id="A0A674BN84">
    <property type="interactions" value="1661"/>
</dbReference>
<protein>
    <submittedName>
        <fullName evidence="14">Zinc finger protein 217</fullName>
    </submittedName>
</protein>
<feature type="region of interest" description="Disordered" evidence="12">
    <location>
        <begin position="1026"/>
        <end position="1096"/>
    </location>
</feature>
<dbReference type="InterPro" id="IPR051967">
    <property type="entry name" value="Krueppel_C2H2-ZF"/>
</dbReference>
<dbReference type="GO" id="GO:0008270">
    <property type="term" value="F:zinc ion binding"/>
    <property type="evidence" value="ECO:0007669"/>
    <property type="project" value="UniProtKB-KW"/>
</dbReference>
<dbReference type="InterPro" id="IPR036236">
    <property type="entry name" value="Znf_C2H2_sf"/>
</dbReference>
<dbReference type="PANTHER" id="PTHR45925">
    <property type="entry name" value="ZINC FINGER PROTEIN"/>
    <property type="match status" value="1"/>
</dbReference>
<keyword evidence="15" id="KW-1185">Reference proteome</keyword>
<keyword evidence="10" id="KW-0539">Nucleus</keyword>
<dbReference type="SUPFAM" id="SSF57667">
    <property type="entry name" value="beta-beta-alpha zinc fingers"/>
    <property type="match status" value="3"/>
</dbReference>
<feature type="domain" description="C2H2-type" evidence="13">
    <location>
        <begin position="146"/>
        <end position="173"/>
    </location>
</feature>
<dbReference type="KEGG" id="stru:115165597"/>
<dbReference type="InParanoid" id="A0A674BN84"/>
<keyword evidence="7" id="KW-0805">Transcription regulation</keyword>
<dbReference type="GO" id="GO:0000978">
    <property type="term" value="F:RNA polymerase II cis-regulatory region sequence-specific DNA binding"/>
    <property type="evidence" value="ECO:0007669"/>
    <property type="project" value="TreeGrafter"/>
</dbReference>
<keyword evidence="9" id="KW-0804">Transcription</keyword>
<feature type="region of interest" description="Disordered" evidence="12">
    <location>
        <begin position="496"/>
        <end position="545"/>
    </location>
</feature>
<evidence type="ECO:0000256" key="10">
    <source>
        <dbReference type="ARBA" id="ARBA00023242"/>
    </source>
</evidence>
<evidence type="ECO:0000256" key="5">
    <source>
        <dbReference type="ARBA" id="ARBA00022771"/>
    </source>
</evidence>
<organism evidence="14 15">
    <name type="scientific">Salmo trutta</name>
    <name type="common">Brown trout</name>
    <dbReference type="NCBI Taxonomy" id="8032"/>
    <lineage>
        <taxon>Eukaryota</taxon>
        <taxon>Metazoa</taxon>
        <taxon>Chordata</taxon>
        <taxon>Craniata</taxon>
        <taxon>Vertebrata</taxon>
        <taxon>Euteleostomi</taxon>
        <taxon>Actinopterygii</taxon>
        <taxon>Neopterygii</taxon>
        <taxon>Teleostei</taxon>
        <taxon>Protacanthopterygii</taxon>
        <taxon>Salmoniformes</taxon>
        <taxon>Salmonidae</taxon>
        <taxon>Salmoninae</taxon>
        <taxon>Salmo</taxon>
    </lineage>
</organism>
<dbReference type="AlphaFoldDB" id="A0A674BN84"/>
<dbReference type="SMART" id="SM00355">
    <property type="entry name" value="ZnF_C2H2"/>
    <property type="match status" value="8"/>
</dbReference>
<dbReference type="FunFam" id="3.30.160.60:FF:000075">
    <property type="entry name" value="Putative zinc finger protein 536"/>
    <property type="match status" value="1"/>
</dbReference>
<feature type="region of interest" description="Disordered" evidence="12">
    <location>
        <begin position="341"/>
        <end position="367"/>
    </location>
</feature>
<feature type="compositionally biased region" description="Basic and acidic residues" evidence="12">
    <location>
        <begin position="521"/>
        <end position="534"/>
    </location>
</feature>
<dbReference type="OrthoDB" id="8953863at2759"/>
<dbReference type="OMA" id="NECSGPT"/>
<dbReference type="Pfam" id="PF00096">
    <property type="entry name" value="zf-C2H2"/>
    <property type="match status" value="3"/>
</dbReference>
<evidence type="ECO:0000256" key="1">
    <source>
        <dbReference type="ARBA" id="ARBA00004123"/>
    </source>
</evidence>
<feature type="compositionally biased region" description="Pro residues" evidence="12">
    <location>
        <begin position="907"/>
        <end position="919"/>
    </location>
</feature>
<dbReference type="GO" id="GO:0005634">
    <property type="term" value="C:nucleus"/>
    <property type="evidence" value="ECO:0007669"/>
    <property type="project" value="UniProtKB-SubCell"/>
</dbReference>
<dbReference type="Gene3D" id="3.30.160.60">
    <property type="entry name" value="Classic Zinc Finger"/>
    <property type="match status" value="5"/>
</dbReference>
<keyword evidence="3" id="KW-0479">Metal-binding</keyword>
<feature type="region of interest" description="Disordered" evidence="12">
    <location>
        <begin position="219"/>
        <end position="242"/>
    </location>
</feature>